<name>A0A934PUL8_9SPHI</name>
<evidence type="ECO:0000313" key="3">
    <source>
        <dbReference type="EMBL" id="MBK0379680.1"/>
    </source>
</evidence>
<dbReference type="AlphaFoldDB" id="A0A934PUL8"/>
<evidence type="ECO:0000313" key="4">
    <source>
        <dbReference type="Proteomes" id="UP000613193"/>
    </source>
</evidence>
<evidence type="ECO:0008006" key="5">
    <source>
        <dbReference type="Google" id="ProtNLM"/>
    </source>
</evidence>
<dbReference type="PANTHER" id="PTHR42742">
    <property type="entry name" value="TRANSCRIPTIONAL REPRESSOR MPRA"/>
    <property type="match status" value="1"/>
</dbReference>
<dbReference type="RefSeq" id="WP_200066230.1">
    <property type="nucleotide sequence ID" value="NZ_JAEHFW010000002.1"/>
</dbReference>
<keyword evidence="1" id="KW-0479">Metal-binding</keyword>
<evidence type="ECO:0000256" key="2">
    <source>
        <dbReference type="ARBA" id="ARBA00022833"/>
    </source>
</evidence>
<dbReference type="InterPro" id="IPR011051">
    <property type="entry name" value="RmlC_Cupin_sf"/>
</dbReference>
<dbReference type="InterPro" id="IPR051804">
    <property type="entry name" value="Carb_Metab_Reg_Kinase/Isom"/>
</dbReference>
<dbReference type="Gene3D" id="2.60.120.10">
    <property type="entry name" value="Jelly Rolls"/>
    <property type="match status" value="2"/>
</dbReference>
<dbReference type="InterPro" id="IPR014710">
    <property type="entry name" value="RmlC-like_jellyroll"/>
</dbReference>
<dbReference type="EMBL" id="JAEHFW010000002">
    <property type="protein sequence ID" value="MBK0379680.1"/>
    <property type="molecule type" value="Genomic_DNA"/>
</dbReference>
<comment type="caution">
    <text evidence="3">The sequence shown here is derived from an EMBL/GenBank/DDBJ whole genome shotgun (WGS) entry which is preliminary data.</text>
</comment>
<dbReference type="PANTHER" id="PTHR42742:SF3">
    <property type="entry name" value="FRUCTOKINASE"/>
    <property type="match status" value="1"/>
</dbReference>
<keyword evidence="4" id="KW-1185">Reference proteome</keyword>
<sequence length="601" mass="67835">MDIDTKDRNQATSIEAEVRKTTQFLMPANLNTTPNAKDGYNVYPAHALGAGKIFNGFDTLAEYIIDQKVVVIDGYAGVFWDKIQAALQMHFTGAGLSVNWIKTEDLLKPAGEIELLVEPFLGEYGSVWGTKTDLTLSDLYDTSLTGQQPTDSDINIIIGTGAALCGWDASLIYIDLPKNELQFRMRAGSITNLGVADVNAPFQMYKRFYFVDWVMLNSHKKAILNKIAVMADGQWPDTINWMYKKDLEEGLNKLSTSVLRVRPWFEPGAWGGQWIKNNIDHINKDVINLAWSFELIVPENGLVFESDGNLLEVSFDTIMFSNNQNILGKHAERFGDEFPIRFDFLDTYDGGNLSIQCHPKLKYIQENFGETITQDETYYILDCEDNARVYLGFQDSIDPDEFRNVLEESQENGTEIGIEKYVQSHPAKKHDLFLIPNSTVHSAGAGNLVLEISATPYIFTFKMYDWVRLDLDGNPRPINIDHAFNNLDFNRKGKQVYRELISKPQVIESGAGYQLVHVPTHAEHFYDVHRIEFDHKVTVETNNVCHVLMLVEGQAVLLETADGTKKEFAYAETFVIPAAAQSYTLTNTGKGRAKVIKAFLK</sequence>
<keyword evidence="2" id="KW-0862">Zinc</keyword>
<proteinExistence type="predicted"/>
<organism evidence="3 4">
    <name type="scientific">Mucilaginibacter segetis</name>
    <dbReference type="NCBI Taxonomy" id="2793071"/>
    <lineage>
        <taxon>Bacteria</taxon>
        <taxon>Pseudomonadati</taxon>
        <taxon>Bacteroidota</taxon>
        <taxon>Sphingobacteriia</taxon>
        <taxon>Sphingobacteriales</taxon>
        <taxon>Sphingobacteriaceae</taxon>
        <taxon>Mucilaginibacter</taxon>
    </lineage>
</organism>
<accession>A0A934PUL8</accession>
<reference evidence="3" key="1">
    <citation type="submission" date="2020-12" db="EMBL/GenBank/DDBJ databases">
        <title>Bacterial novel species Mucilaginibacter sp. SD-g isolated from soil.</title>
        <authorList>
            <person name="Jung H.-Y."/>
        </authorList>
    </citation>
    <scope>NUCLEOTIDE SEQUENCE</scope>
    <source>
        <strain evidence="3">SD-g</strain>
    </source>
</reference>
<evidence type="ECO:0000256" key="1">
    <source>
        <dbReference type="ARBA" id="ARBA00022723"/>
    </source>
</evidence>
<protein>
    <recommendedName>
        <fullName evidence="5">Mannose-6-phosphate isomerase class I</fullName>
    </recommendedName>
</protein>
<dbReference type="Proteomes" id="UP000613193">
    <property type="component" value="Unassembled WGS sequence"/>
</dbReference>
<dbReference type="CDD" id="cd07010">
    <property type="entry name" value="cupin_PMI_type_I_N_bac"/>
    <property type="match status" value="1"/>
</dbReference>
<dbReference type="SUPFAM" id="SSF51182">
    <property type="entry name" value="RmlC-like cupins"/>
    <property type="match status" value="1"/>
</dbReference>
<gene>
    <name evidence="3" type="ORF">I5M19_10195</name>
</gene>
<dbReference type="GO" id="GO:0046872">
    <property type="term" value="F:metal ion binding"/>
    <property type="evidence" value="ECO:0007669"/>
    <property type="project" value="UniProtKB-KW"/>
</dbReference>